<evidence type="ECO:0000256" key="3">
    <source>
        <dbReference type="ARBA" id="ARBA00022490"/>
    </source>
</evidence>
<keyword evidence="4 9" id="KW-0808">Transferase</keyword>
<dbReference type="GO" id="GO:0003723">
    <property type="term" value="F:RNA binding"/>
    <property type="evidence" value="ECO:0007669"/>
    <property type="project" value="UniProtKB-UniRule"/>
</dbReference>
<evidence type="ECO:0000256" key="6">
    <source>
        <dbReference type="ARBA" id="ARBA00022723"/>
    </source>
</evidence>
<dbReference type="RefSeq" id="WP_008517788.1">
    <property type="nucleotide sequence ID" value="NZ_ACJM01000013.1"/>
</dbReference>
<dbReference type="SUPFAM" id="SSF46915">
    <property type="entry name" value="Polynucleotide phosphorylase/guanosine pentaphosphate synthase (PNPase/GPSI), domain 3"/>
    <property type="match status" value="1"/>
</dbReference>
<protein>
    <recommendedName>
        <fullName evidence="9">Polyribonucleotide nucleotidyltransferase</fullName>
        <ecNumber evidence="9">2.7.7.8</ecNumber>
    </recommendedName>
    <alternativeName>
        <fullName evidence="9">Polynucleotide phosphorylase</fullName>
        <shortName evidence="9">PNPase</shortName>
    </alternativeName>
</protein>
<evidence type="ECO:0000256" key="9">
    <source>
        <dbReference type="HAMAP-Rule" id="MF_01595"/>
    </source>
</evidence>
<comment type="function">
    <text evidence="9">Involved in mRNA degradation. Catalyzes the phosphorolysis of single-stranded polyribonucleotides processively in the 3'- to 5'-direction.</text>
</comment>
<dbReference type="CDD" id="cd11363">
    <property type="entry name" value="RNase_PH_PNPase_1"/>
    <property type="match status" value="1"/>
</dbReference>
<dbReference type="HAMAP" id="MF_01595">
    <property type="entry name" value="PNPase"/>
    <property type="match status" value="1"/>
</dbReference>
<dbReference type="InterPro" id="IPR015847">
    <property type="entry name" value="ExoRNase_PH_dom2"/>
</dbReference>
<dbReference type="PIRSF" id="PIRSF005499">
    <property type="entry name" value="PNPase"/>
    <property type="match status" value="1"/>
</dbReference>
<evidence type="ECO:0000313" key="13">
    <source>
        <dbReference type="Proteomes" id="UP000006443"/>
    </source>
</evidence>
<keyword evidence="13" id="KW-1185">Reference proteome</keyword>
<dbReference type="InterPro" id="IPR027408">
    <property type="entry name" value="PNPase/RNase_PH_dom_sf"/>
</dbReference>
<comment type="subcellular location">
    <subcellularLocation>
        <location evidence="1 9">Cytoplasm</location>
    </subcellularLocation>
</comment>
<dbReference type="FunFam" id="3.30.230.70:FF:000002">
    <property type="entry name" value="Polyribonucleotide nucleotidyltransferase"/>
    <property type="match status" value="1"/>
</dbReference>
<dbReference type="PROSITE" id="PS50084">
    <property type="entry name" value="KH_TYPE_1"/>
    <property type="match status" value="1"/>
</dbReference>
<dbReference type="EMBL" id="ACJM01000013">
    <property type="protein sequence ID" value="EEG76779.1"/>
    <property type="molecule type" value="Genomic_DNA"/>
</dbReference>
<dbReference type="PROSITE" id="PS50126">
    <property type="entry name" value="S1"/>
    <property type="match status" value="1"/>
</dbReference>
<keyword evidence="7 9" id="KW-0460">Magnesium</keyword>
<gene>
    <name evidence="9" type="primary">pnp</name>
    <name evidence="12" type="ORF">DealDRAFT_2424</name>
</gene>
<dbReference type="SUPFAM" id="SSF50249">
    <property type="entry name" value="Nucleic acid-binding proteins"/>
    <property type="match status" value="1"/>
</dbReference>
<dbReference type="PANTHER" id="PTHR11252:SF0">
    <property type="entry name" value="POLYRIBONUCLEOTIDE NUCLEOTIDYLTRANSFERASE 1, MITOCHONDRIAL"/>
    <property type="match status" value="1"/>
</dbReference>
<evidence type="ECO:0000256" key="10">
    <source>
        <dbReference type="SAM" id="MobiDB-lite"/>
    </source>
</evidence>
<feature type="domain" description="S1 motif" evidence="11">
    <location>
        <begin position="618"/>
        <end position="686"/>
    </location>
</feature>
<dbReference type="GO" id="GO:0000287">
    <property type="term" value="F:magnesium ion binding"/>
    <property type="evidence" value="ECO:0007669"/>
    <property type="project" value="UniProtKB-UniRule"/>
</dbReference>
<dbReference type="SUPFAM" id="SSF54791">
    <property type="entry name" value="Eukaryotic type KH-domain (KH-domain type I)"/>
    <property type="match status" value="1"/>
</dbReference>
<reference evidence="12 13" key="1">
    <citation type="submission" date="2009-02" db="EMBL/GenBank/DDBJ databases">
        <title>Sequencing of the draft genome and assembly of Dethiobacter alkaliphilus AHT 1.</title>
        <authorList>
            <consortium name="US DOE Joint Genome Institute (JGI-PGF)"/>
            <person name="Lucas S."/>
            <person name="Copeland A."/>
            <person name="Lapidus A."/>
            <person name="Glavina del Rio T."/>
            <person name="Dalin E."/>
            <person name="Tice H."/>
            <person name="Bruce D."/>
            <person name="Goodwin L."/>
            <person name="Pitluck S."/>
            <person name="Larimer F."/>
            <person name="Land M.L."/>
            <person name="Hauser L."/>
            <person name="Muyzer G."/>
        </authorList>
    </citation>
    <scope>NUCLEOTIDE SEQUENCE [LARGE SCALE GENOMIC DNA]</scope>
    <source>
        <strain evidence="12 13">AHT 1</strain>
    </source>
</reference>
<dbReference type="FunFam" id="3.30.1370.10:FF:000001">
    <property type="entry name" value="Polyribonucleotide nucleotidyltransferase"/>
    <property type="match status" value="1"/>
</dbReference>
<dbReference type="SMART" id="SM00316">
    <property type="entry name" value="S1"/>
    <property type="match status" value="1"/>
</dbReference>
<dbReference type="CDD" id="cd04472">
    <property type="entry name" value="S1_PNPase"/>
    <property type="match status" value="1"/>
</dbReference>
<dbReference type="OrthoDB" id="9804305at2"/>
<dbReference type="Pfam" id="PF03726">
    <property type="entry name" value="PNPase"/>
    <property type="match status" value="1"/>
</dbReference>
<dbReference type="GO" id="GO:0006396">
    <property type="term" value="P:RNA processing"/>
    <property type="evidence" value="ECO:0007669"/>
    <property type="project" value="InterPro"/>
</dbReference>
<accession>C0GIW5</accession>
<dbReference type="Proteomes" id="UP000006443">
    <property type="component" value="Unassembled WGS sequence"/>
</dbReference>
<dbReference type="InterPro" id="IPR015848">
    <property type="entry name" value="PNPase_PH_RNA-bd_bac/org-type"/>
</dbReference>
<dbReference type="Gene3D" id="2.40.50.140">
    <property type="entry name" value="Nucleic acid-binding proteins"/>
    <property type="match status" value="1"/>
</dbReference>
<dbReference type="CDD" id="cd02393">
    <property type="entry name" value="KH-I_PNPase"/>
    <property type="match status" value="1"/>
</dbReference>
<dbReference type="SMART" id="SM00322">
    <property type="entry name" value="KH"/>
    <property type="match status" value="1"/>
</dbReference>
<dbReference type="GO" id="GO:0004654">
    <property type="term" value="F:polyribonucleotide nucleotidyltransferase activity"/>
    <property type="evidence" value="ECO:0007669"/>
    <property type="project" value="UniProtKB-UniRule"/>
</dbReference>
<proteinExistence type="inferred from homology"/>
<dbReference type="EC" id="2.7.7.8" evidence="9"/>
<dbReference type="AlphaFoldDB" id="C0GIW5"/>
<keyword evidence="6 9" id="KW-0479">Metal-binding</keyword>
<comment type="similarity">
    <text evidence="2 9">Belongs to the polyribonucleotide nucleotidyltransferase family.</text>
</comment>
<dbReference type="GO" id="GO:0005829">
    <property type="term" value="C:cytosol"/>
    <property type="evidence" value="ECO:0007669"/>
    <property type="project" value="TreeGrafter"/>
</dbReference>
<comment type="caution">
    <text evidence="12">The sequence shown here is derived from an EMBL/GenBank/DDBJ whole genome shotgun (WGS) entry which is preliminary data.</text>
</comment>
<keyword evidence="3 9" id="KW-0963">Cytoplasm</keyword>
<dbReference type="InterPro" id="IPR004088">
    <property type="entry name" value="KH_dom_type_1"/>
</dbReference>
<feature type="compositionally biased region" description="Basic and acidic residues" evidence="10">
    <location>
        <begin position="701"/>
        <end position="721"/>
    </location>
</feature>
<keyword evidence="5 9" id="KW-0548">Nucleotidyltransferase</keyword>
<dbReference type="Gene3D" id="3.30.1370.10">
    <property type="entry name" value="K Homology domain, type 1"/>
    <property type="match status" value="1"/>
</dbReference>
<evidence type="ECO:0000256" key="2">
    <source>
        <dbReference type="ARBA" id="ARBA00007404"/>
    </source>
</evidence>
<dbReference type="CDD" id="cd11364">
    <property type="entry name" value="RNase_PH_PNPase_2"/>
    <property type="match status" value="1"/>
</dbReference>
<dbReference type="InterPro" id="IPR012162">
    <property type="entry name" value="PNPase"/>
</dbReference>
<comment type="catalytic activity">
    <reaction evidence="9">
        <text>RNA(n+1) + phosphate = RNA(n) + a ribonucleoside 5'-diphosphate</text>
        <dbReference type="Rhea" id="RHEA:22096"/>
        <dbReference type="Rhea" id="RHEA-COMP:14527"/>
        <dbReference type="Rhea" id="RHEA-COMP:17342"/>
        <dbReference type="ChEBI" id="CHEBI:43474"/>
        <dbReference type="ChEBI" id="CHEBI:57930"/>
        <dbReference type="ChEBI" id="CHEBI:140395"/>
        <dbReference type="EC" id="2.7.7.8"/>
    </reaction>
</comment>
<organism evidence="12 13">
    <name type="scientific">Dethiobacter alkaliphilus AHT 1</name>
    <dbReference type="NCBI Taxonomy" id="555088"/>
    <lineage>
        <taxon>Bacteria</taxon>
        <taxon>Bacillati</taxon>
        <taxon>Bacillota</taxon>
        <taxon>Dethiobacteria</taxon>
        <taxon>Dethiobacterales</taxon>
        <taxon>Dethiobacteraceae</taxon>
        <taxon>Dethiobacter</taxon>
    </lineage>
</organism>
<dbReference type="Pfam" id="PF01138">
    <property type="entry name" value="RNase_PH"/>
    <property type="match status" value="2"/>
</dbReference>
<feature type="region of interest" description="Disordered" evidence="10">
    <location>
        <begin position="686"/>
        <end position="721"/>
    </location>
</feature>
<evidence type="ECO:0000256" key="4">
    <source>
        <dbReference type="ARBA" id="ARBA00022679"/>
    </source>
</evidence>
<dbReference type="Gene3D" id="3.30.230.70">
    <property type="entry name" value="GHMP Kinase, N-terminal domain"/>
    <property type="match status" value="2"/>
</dbReference>
<dbReference type="STRING" id="555088.DealDRAFT_2424"/>
<dbReference type="InterPro" id="IPR003029">
    <property type="entry name" value="S1_domain"/>
</dbReference>
<dbReference type="InterPro" id="IPR020568">
    <property type="entry name" value="Ribosomal_Su5_D2-typ_SF"/>
</dbReference>
<evidence type="ECO:0000256" key="7">
    <source>
        <dbReference type="ARBA" id="ARBA00022842"/>
    </source>
</evidence>
<dbReference type="GO" id="GO:0000175">
    <property type="term" value="F:3'-5'-RNA exonuclease activity"/>
    <property type="evidence" value="ECO:0007669"/>
    <property type="project" value="TreeGrafter"/>
</dbReference>
<evidence type="ECO:0000256" key="8">
    <source>
        <dbReference type="ARBA" id="ARBA00022884"/>
    </source>
</evidence>
<name>C0GIW5_DETAL</name>
<dbReference type="NCBIfam" id="TIGR03591">
    <property type="entry name" value="polynuc_phos"/>
    <property type="match status" value="1"/>
</dbReference>
<dbReference type="InterPro" id="IPR036612">
    <property type="entry name" value="KH_dom_type_1_sf"/>
</dbReference>
<evidence type="ECO:0000256" key="5">
    <source>
        <dbReference type="ARBA" id="ARBA00022695"/>
    </source>
</evidence>
<comment type="cofactor">
    <cofactor evidence="9">
        <name>Mg(2+)</name>
        <dbReference type="ChEBI" id="CHEBI:18420"/>
    </cofactor>
</comment>
<dbReference type="SUPFAM" id="SSF55666">
    <property type="entry name" value="Ribonuclease PH domain 2-like"/>
    <property type="match status" value="2"/>
</dbReference>
<dbReference type="NCBIfam" id="NF008805">
    <property type="entry name" value="PRK11824.1"/>
    <property type="match status" value="1"/>
</dbReference>
<dbReference type="InterPro" id="IPR012340">
    <property type="entry name" value="NA-bd_OB-fold"/>
</dbReference>
<dbReference type="SUPFAM" id="SSF54211">
    <property type="entry name" value="Ribosomal protein S5 domain 2-like"/>
    <property type="match status" value="2"/>
</dbReference>
<dbReference type="Pfam" id="PF00013">
    <property type="entry name" value="KH_1"/>
    <property type="match status" value="1"/>
</dbReference>
<dbReference type="FunFam" id="3.30.230.70:FF:000001">
    <property type="entry name" value="Polyribonucleotide nucleotidyltransferase"/>
    <property type="match status" value="1"/>
</dbReference>
<evidence type="ECO:0000259" key="11">
    <source>
        <dbReference type="PROSITE" id="PS50126"/>
    </source>
</evidence>
<evidence type="ECO:0000313" key="12">
    <source>
        <dbReference type="EMBL" id="EEG76779.1"/>
    </source>
</evidence>
<dbReference type="InterPro" id="IPR036345">
    <property type="entry name" value="ExoRNase_PH_dom2_sf"/>
</dbReference>
<dbReference type="Pfam" id="PF00575">
    <property type="entry name" value="S1"/>
    <property type="match status" value="1"/>
</dbReference>
<dbReference type="InterPro" id="IPR004087">
    <property type="entry name" value="KH_dom"/>
</dbReference>
<evidence type="ECO:0000256" key="1">
    <source>
        <dbReference type="ARBA" id="ARBA00004496"/>
    </source>
</evidence>
<dbReference type="eggNOG" id="COG1185">
    <property type="taxonomic scope" value="Bacteria"/>
</dbReference>
<keyword evidence="8 9" id="KW-0694">RNA-binding</keyword>
<feature type="binding site" evidence="9">
    <location>
        <position position="488"/>
    </location>
    <ligand>
        <name>Mg(2+)</name>
        <dbReference type="ChEBI" id="CHEBI:18420"/>
    </ligand>
</feature>
<dbReference type="PANTHER" id="PTHR11252">
    <property type="entry name" value="POLYRIBONUCLEOTIDE NUCLEOTIDYLTRANSFERASE"/>
    <property type="match status" value="1"/>
</dbReference>
<sequence>MKVYKMQLAGRELSIETGRIAKQASGSVVLRYGDTVVLSTATASAEPREGVDFFPMTVDYEERLYAVGKIPGGFIKREGRPTEKAILSARLTDRPCRPLFPKGFRNAVHIVTTVLSVDQDNPPEVLSIVGASAALSISNIPFAGPLSAVVVGWIDGKPVINPNQEQAEQSKLHLVVASTKDGIMMVEAGAHELTEDEVLEAIMAGDDANKEIVALQEQMVAEVGQEKMQVNVFQPDAEVAEQVRQFCSDKVAQAVRTIEKHARETAISEAKKETIEHFAEIFPENEKDVKVAFENLVKETMRTMILKENLRPDGRKSDEIRPVTSEVGILPRTHGSGLFTRGQTQVLNVCTLGAPGEVQRLDGLGLEESKRYMHHYNFPPYSVGEAGFMRGASRRDIGHGALAEKALVPVLPSEEDFPYTIRLVSEVVESNGSSSMGSVCGSTLSMMDAGVPLKKPVSGVAMGLIVEGDDVAILSDIQGMEDFLGDMDFKVAGTPEGITALQMDIKIKGLSREILTKALQQAKDGYMHIMNKMTEVIPEPRKELSPHAPRIMTININPDKIRDVIGPGGKMINKIVAETDADIDIEPDGTIYIAAVSPESGKKALEMIESLTKEVQPGEVYTGKVTRVEKYGAFVEILPGKDGLVHISRLAHERVEKTEDVVNIGDEIPVKVIGIDDRGRIDLSRRAAIPNAQGEMVEEEPPQRRDDRRRSNDRDRRPRRT</sequence>
<dbReference type="InterPro" id="IPR001247">
    <property type="entry name" value="ExoRNase_PH_dom1"/>
</dbReference>
<dbReference type="GO" id="GO:0006402">
    <property type="term" value="P:mRNA catabolic process"/>
    <property type="evidence" value="ECO:0007669"/>
    <property type="project" value="UniProtKB-UniRule"/>
</dbReference>
<dbReference type="Pfam" id="PF03725">
    <property type="entry name" value="RNase_PH_C"/>
    <property type="match status" value="1"/>
</dbReference>
<feature type="binding site" evidence="9">
    <location>
        <position position="482"/>
    </location>
    <ligand>
        <name>Mg(2+)</name>
        <dbReference type="ChEBI" id="CHEBI:18420"/>
    </ligand>
</feature>
<dbReference type="InterPro" id="IPR036456">
    <property type="entry name" value="PNPase_PH_RNA-bd_sf"/>
</dbReference>
<dbReference type="FunFam" id="2.40.50.140:FF:000023">
    <property type="entry name" value="Polyribonucleotide nucleotidyltransferase"/>
    <property type="match status" value="1"/>
</dbReference>